<gene>
    <name evidence="2" type="ORF">CH360_04075</name>
    <name evidence="3" type="ORF">CH373_07215</name>
</gene>
<dbReference type="Gene3D" id="3.40.50.150">
    <property type="entry name" value="Vaccinia Virus protein VP39"/>
    <property type="match status" value="1"/>
</dbReference>
<dbReference type="SUPFAM" id="SSF53335">
    <property type="entry name" value="S-adenosyl-L-methionine-dependent methyltransferases"/>
    <property type="match status" value="1"/>
</dbReference>
<dbReference type="GO" id="GO:0008168">
    <property type="term" value="F:methyltransferase activity"/>
    <property type="evidence" value="ECO:0007669"/>
    <property type="project" value="UniProtKB-KW"/>
</dbReference>
<keyword evidence="4" id="KW-1185">Reference proteome</keyword>
<dbReference type="RefSeq" id="WP_100712717.1">
    <property type="nucleotide sequence ID" value="NZ_NPDY01000002.1"/>
</dbReference>
<dbReference type="InterPro" id="IPR029063">
    <property type="entry name" value="SAM-dependent_MTases_sf"/>
</dbReference>
<dbReference type="AlphaFoldDB" id="A0A2M9ZPA4"/>
<protein>
    <submittedName>
        <fullName evidence="3">SAM-dependent methyltransferase</fullName>
    </submittedName>
</protein>
<dbReference type="GO" id="GO:0032259">
    <property type="term" value="P:methylation"/>
    <property type="evidence" value="ECO:0007669"/>
    <property type="project" value="UniProtKB-KW"/>
</dbReference>
<dbReference type="OrthoDB" id="5291372at2"/>
<dbReference type="Pfam" id="PF13649">
    <property type="entry name" value="Methyltransf_25"/>
    <property type="match status" value="1"/>
</dbReference>
<evidence type="ECO:0000313" key="2">
    <source>
        <dbReference type="EMBL" id="PJZ70711.1"/>
    </source>
</evidence>
<dbReference type="EMBL" id="NPDY01000002">
    <property type="protein sequence ID" value="PJZ70711.1"/>
    <property type="molecule type" value="Genomic_DNA"/>
</dbReference>
<comment type="caution">
    <text evidence="3">The sequence shown here is derived from an EMBL/GenBank/DDBJ whole genome shotgun (WGS) entry which is preliminary data.</text>
</comment>
<proteinExistence type="predicted"/>
<feature type="domain" description="Methyltransferase" evidence="1">
    <location>
        <begin position="64"/>
        <end position="160"/>
    </location>
</feature>
<dbReference type="Proteomes" id="UP000231962">
    <property type="component" value="Unassembled WGS sequence"/>
</dbReference>
<keyword evidence="3" id="KW-0808">Transferase</keyword>
<evidence type="ECO:0000313" key="4">
    <source>
        <dbReference type="Proteomes" id="UP000231962"/>
    </source>
</evidence>
<dbReference type="EMBL" id="NPDZ01000003">
    <property type="protein sequence ID" value="PJZ73920.1"/>
    <property type="molecule type" value="Genomic_DNA"/>
</dbReference>
<evidence type="ECO:0000259" key="1">
    <source>
        <dbReference type="Pfam" id="PF13649"/>
    </source>
</evidence>
<keyword evidence="3" id="KW-0489">Methyltransferase</keyword>
<sequence length="228" mass="26724">MRLRRKKEDSDYIAYGANGLPFESSYWKEIYGSGIDVDASFNAKEHANYMKSVFELMQLQIYSVADFGFGKGILLKEVVKALRPSRVFAIDPSEEMIDAMALQKWIHSYNLSFLHSTIQDLDSKYFIGSPFDLGICNSVVQYVEDSDIKPIFEKLHKIVKYLYFSVPTNKDYDRMKKEIFFVDPYAHARSRRFYEKVILKYFRRVSFNLLESRLVTGSPFCDEFYLTD</sequence>
<dbReference type="Proteomes" id="UP000231990">
    <property type="component" value="Unassembled WGS sequence"/>
</dbReference>
<evidence type="ECO:0000313" key="5">
    <source>
        <dbReference type="Proteomes" id="UP000231990"/>
    </source>
</evidence>
<evidence type="ECO:0000313" key="3">
    <source>
        <dbReference type="EMBL" id="PJZ73920.1"/>
    </source>
</evidence>
<accession>A0A2M9ZPA4</accession>
<dbReference type="InterPro" id="IPR041698">
    <property type="entry name" value="Methyltransf_25"/>
</dbReference>
<name>A0A2M9ZPA4_9LEPT</name>
<dbReference type="CDD" id="cd02440">
    <property type="entry name" value="AdoMet_MTases"/>
    <property type="match status" value="1"/>
</dbReference>
<reference evidence="4 5" key="1">
    <citation type="submission" date="2017-07" db="EMBL/GenBank/DDBJ databases">
        <title>Leptospira spp. isolated from tropical soils.</title>
        <authorList>
            <person name="Thibeaux R."/>
            <person name="Iraola G."/>
            <person name="Ferres I."/>
            <person name="Bierque E."/>
            <person name="Girault D."/>
            <person name="Soupe-Gilbert M.-E."/>
            <person name="Picardeau M."/>
            <person name="Goarant C."/>
        </authorList>
    </citation>
    <scope>NUCLEOTIDE SEQUENCE [LARGE SCALE GENOMIC DNA]</scope>
    <source>
        <strain evidence="3 5">FH1-B-B1</strain>
        <strain evidence="2 4">FH1-B-C1</strain>
    </source>
</reference>
<organism evidence="3 5">
    <name type="scientific">Leptospira perolatii</name>
    <dbReference type="NCBI Taxonomy" id="2023191"/>
    <lineage>
        <taxon>Bacteria</taxon>
        <taxon>Pseudomonadati</taxon>
        <taxon>Spirochaetota</taxon>
        <taxon>Spirochaetia</taxon>
        <taxon>Leptospirales</taxon>
        <taxon>Leptospiraceae</taxon>
        <taxon>Leptospira</taxon>
    </lineage>
</organism>